<protein>
    <submittedName>
        <fullName evidence="2">Dynamin-related protein 4A</fullName>
    </submittedName>
</protein>
<gene>
    <name evidence="2" type="primary">LOC109115206</name>
</gene>
<dbReference type="Gene3D" id="3.40.50.300">
    <property type="entry name" value="P-loop containing nucleotide triphosphate hydrolases"/>
    <property type="match status" value="1"/>
</dbReference>
<dbReference type="Pfam" id="PF01031">
    <property type="entry name" value="Dynamin_M"/>
    <property type="match status" value="1"/>
</dbReference>
<dbReference type="STRING" id="4432.A0A1U8Q7C5"/>
<dbReference type="KEGG" id="nnu:109115206"/>
<dbReference type="PANTHER" id="PTHR11566:SF173">
    <property type="entry name" value="DYNAMIN-RELATED PROTEIN 4C"/>
    <property type="match status" value="1"/>
</dbReference>
<dbReference type="AlphaFoldDB" id="A0A1U8Q7C5"/>
<proteinExistence type="predicted"/>
<dbReference type="PANTHER" id="PTHR11566">
    <property type="entry name" value="DYNAMIN"/>
    <property type="match status" value="1"/>
</dbReference>
<accession>A0A1U8Q7C5</accession>
<evidence type="ECO:0000313" key="2">
    <source>
        <dbReference type="RefSeq" id="XP_019054502.1"/>
    </source>
</evidence>
<organism evidence="1 2">
    <name type="scientific">Nelumbo nucifera</name>
    <name type="common">Sacred lotus</name>
    <dbReference type="NCBI Taxonomy" id="4432"/>
    <lineage>
        <taxon>Eukaryota</taxon>
        <taxon>Viridiplantae</taxon>
        <taxon>Streptophyta</taxon>
        <taxon>Embryophyta</taxon>
        <taxon>Tracheophyta</taxon>
        <taxon>Spermatophyta</taxon>
        <taxon>Magnoliopsida</taxon>
        <taxon>Proteales</taxon>
        <taxon>Nelumbonaceae</taxon>
        <taxon>Nelumbo</taxon>
    </lineage>
</organism>
<dbReference type="InterPro" id="IPR022812">
    <property type="entry name" value="Dynamin"/>
</dbReference>
<reference evidence="2" key="1">
    <citation type="submission" date="2025-08" db="UniProtKB">
        <authorList>
            <consortium name="RefSeq"/>
        </authorList>
    </citation>
    <scope>IDENTIFICATION</scope>
</reference>
<dbReference type="OMA" id="PKECIIL"/>
<dbReference type="InterPro" id="IPR000375">
    <property type="entry name" value="Dynamin_stalk"/>
</dbReference>
<sequence length="112" mass="12828">MEYIMPKECIILNVLLAIVDFLTYESIRMSQCVDTTDERTLAVVTKCDKSPEDLLENFTSDDVNIGLGYVYVRNRIKDKSYEEARVEEARLFQTDPFLSQIDKSIVGIPILA</sequence>
<dbReference type="Proteomes" id="UP000189703">
    <property type="component" value="Unplaced"/>
</dbReference>
<evidence type="ECO:0000313" key="1">
    <source>
        <dbReference type="Proteomes" id="UP000189703"/>
    </source>
</evidence>
<name>A0A1U8Q7C5_NELNU</name>
<dbReference type="GeneID" id="109115206"/>
<dbReference type="OrthoDB" id="5061070at2759"/>
<dbReference type="RefSeq" id="XP_019054502.1">
    <property type="nucleotide sequence ID" value="XM_019198957.1"/>
</dbReference>
<dbReference type="InterPro" id="IPR027417">
    <property type="entry name" value="P-loop_NTPase"/>
</dbReference>
<keyword evidence="1" id="KW-1185">Reference proteome</keyword>